<evidence type="ECO:0000259" key="10">
    <source>
        <dbReference type="Pfam" id="PF12804"/>
    </source>
</evidence>
<comment type="catalytic activity">
    <reaction evidence="8">
        <text>N-acetyl-alpha-D-glucosamine 1-phosphate + UTP + H(+) = UDP-N-acetyl-alpha-D-glucosamine + diphosphate</text>
        <dbReference type="Rhea" id="RHEA:13509"/>
        <dbReference type="ChEBI" id="CHEBI:15378"/>
        <dbReference type="ChEBI" id="CHEBI:33019"/>
        <dbReference type="ChEBI" id="CHEBI:46398"/>
        <dbReference type="ChEBI" id="CHEBI:57705"/>
        <dbReference type="ChEBI" id="CHEBI:57776"/>
        <dbReference type="EC" id="2.7.7.23"/>
    </reaction>
</comment>
<evidence type="ECO:0000256" key="7">
    <source>
        <dbReference type="ARBA" id="ARBA00048247"/>
    </source>
</evidence>
<dbReference type="Pfam" id="PF12804">
    <property type="entry name" value="NTP_transf_3"/>
    <property type="match status" value="1"/>
</dbReference>
<evidence type="ECO:0000256" key="2">
    <source>
        <dbReference type="ARBA" id="ARBA00007947"/>
    </source>
</evidence>
<dbReference type="SUPFAM" id="SSF53448">
    <property type="entry name" value="Nucleotide-diphospho-sugar transferases"/>
    <property type="match status" value="1"/>
</dbReference>
<proteinExistence type="inferred from homology"/>
<dbReference type="CDD" id="cd02540">
    <property type="entry name" value="GT2_GlmU_N_bac"/>
    <property type="match status" value="1"/>
</dbReference>
<keyword evidence="6" id="KW-0012">Acyltransferase</keyword>
<name>A0A9D1M412_9PROT</name>
<evidence type="ECO:0000256" key="8">
    <source>
        <dbReference type="ARBA" id="ARBA00048493"/>
    </source>
</evidence>
<evidence type="ECO:0000256" key="3">
    <source>
        <dbReference type="ARBA" id="ARBA00022679"/>
    </source>
</evidence>
<dbReference type="Proteomes" id="UP000824107">
    <property type="component" value="Unassembled WGS sequence"/>
</dbReference>
<organism evidence="11 12">
    <name type="scientific">Candidatus Scatocola faecipullorum</name>
    <dbReference type="NCBI Taxonomy" id="2840917"/>
    <lineage>
        <taxon>Bacteria</taxon>
        <taxon>Pseudomonadati</taxon>
        <taxon>Pseudomonadota</taxon>
        <taxon>Alphaproteobacteria</taxon>
        <taxon>Rhodospirillales</taxon>
        <taxon>Rhodospirillaceae</taxon>
        <taxon>Rhodospirillaceae incertae sedis</taxon>
        <taxon>Candidatus Scatocola</taxon>
    </lineage>
</organism>
<evidence type="ECO:0000256" key="1">
    <source>
        <dbReference type="ARBA" id="ARBA00007707"/>
    </source>
</evidence>
<dbReference type="InterPro" id="IPR025877">
    <property type="entry name" value="MobA-like_NTP_Trfase"/>
</dbReference>
<evidence type="ECO:0000256" key="9">
    <source>
        <dbReference type="ARBA" id="ARBA00049628"/>
    </source>
</evidence>
<gene>
    <name evidence="11" type="ORF">IAD20_04120</name>
</gene>
<accession>A0A9D1M412</accession>
<comment type="catalytic activity">
    <reaction evidence="7">
        <text>alpha-D-glucosamine 1-phosphate + acetyl-CoA = N-acetyl-alpha-D-glucosamine 1-phosphate + CoA + H(+)</text>
        <dbReference type="Rhea" id="RHEA:13725"/>
        <dbReference type="ChEBI" id="CHEBI:15378"/>
        <dbReference type="ChEBI" id="CHEBI:57287"/>
        <dbReference type="ChEBI" id="CHEBI:57288"/>
        <dbReference type="ChEBI" id="CHEBI:57776"/>
        <dbReference type="ChEBI" id="CHEBI:58516"/>
        <dbReference type="EC" id="2.3.1.157"/>
    </reaction>
</comment>
<keyword evidence="3 11" id="KW-0808">Transferase</keyword>
<evidence type="ECO:0000256" key="4">
    <source>
        <dbReference type="ARBA" id="ARBA00022695"/>
    </source>
</evidence>
<sequence>MTKPAIAAVILAAGKGTRMKSDLPKVMMPLCGKPMIRYPLETLEKMGVEKIVVVTAPDGDLVRQEVAPHESCIQREQLGTGHAVLSAKEKLGNFDGAVLVIFGDSPMVTEQTYQTAVDKLNEGYSIVVLGFRPEDAARYGRLVVENGELKKIVEFKDASDAEKAINLCNSGCMCFAGKTMFEILEAVGNENAAGEYYLTDAIAIARAKGLKCAVVECSAEEVAGANTREELALLESFYKQRKAG</sequence>
<comment type="similarity">
    <text evidence="2">In the N-terminal section; belongs to the N-acetylglucosamine-1-phosphate uridyltransferase family.</text>
</comment>
<comment type="caution">
    <text evidence="11">The sequence shown here is derived from an EMBL/GenBank/DDBJ whole genome shotgun (WGS) entry which is preliminary data.</text>
</comment>
<dbReference type="EMBL" id="DVNC01000028">
    <property type="protein sequence ID" value="HIU53249.1"/>
    <property type="molecule type" value="Genomic_DNA"/>
</dbReference>
<evidence type="ECO:0000256" key="6">
    <source>
        <dbReference type="ARBA" id="ARBA00023315"/>
    </source>
</evidence>
<reference evidence="11" key="2">
    <citation type="journal article" date="2021" name="PeerJ">
        <title>Extensive microbial diversity within the chicken gut microbiome revealed by metagenomics and culture.</title>
        <authorList>
            <person name="Gilroy R."/>
            <person name="Ravi A."/>
            <person name="Getino M."/>
            <person name="Pursley I."/>
            <person name="Horton D.L."/>
            <person name="Alikhan N.F."/>
            <person name="Baker D."/>
            <person name="Gharbi K."/>
            <person name="Hall N."/>
            <person name="Watson M."/>
            <person name="Adriaenssens E.M."/>
            <person name="Foster-Nyarko E."/>
            <person name="Jarju S."/>
            <person name="Secka A."/>
            <person name="Antonio M."/>
            <person name="Oren A."/>
            <person name="Chaudhuri R.R."/>
            <person name="La Ragione R."/>
            <person name="Hildebrand F."/>
            <person name="Pallen M.J."/>
        </authorList>
    </citation>
    <scope>NUCLEOTIDE SEQUENCE</scope>
    <source>
        <strain evidence="11">ChiW3-316</strain>
    </source>
</reference>
<dbReference type="InterPro" id="IPR029044">
    <property type="entry name" value="Nucleotide-diphossugar_trans"/>
</dbReference>
<dbReference type="GO" id="GO:0003977">
    <property type="term" value="F:UDP-N-acetylglucosamine diphosphorylase activity"/>
    <property type="evidence" value="ECO:0007669"/>
    <property type="project" value="UniProtKB-EC"/>
</dbReference>
<dbReference type="PANTHER" id="PTHR43584:SF3">
    <property type="entry name" value="BIFUNCTIONAL PROTEIN GLMU"/>
    <property type="match status" value="1"/>
</dbReference>
<comment type="similarity">
    <text evidence="1">In the C-terminal section; belongs to the transferase hexapeptide repeat family.</text>
</comment>
<dbReference type="GO" id="GO:0019134">
    <property type="term" value="F:glucosamine-1-phosphate N-acetyltransferase activity"/>
    <property type="evidence" value="ECO:0007669"/>
    <property type="project" value="UniProtKB-EC"/>
</dbReference>
<dbReference type="Gene3D" id="3.90.550.10">
    <property type="entry name" value="Spore Coat Polysaccharide Biosynthesis Protein SpsA, Chain A"/>
    <property type="match status" value="1"/>
</dbReference>
<evidence type="ECO:0000256" key="5">
    <source>
        <dbReference type="ARBA" id="ARBA00022842"/>
    </source>
</evidence>
<feature type="domain" description="MobA-like NTP transferase" evidence="10">
    <location>
        <begin position="8"/>
        <end position="135"/>
    </location>
</feature>
<keyword evidence="5" id="KW-0460">Magnesium</keyword>
<evidence type="ECO:0000313" key="11">
    <source>
        <dbReference type="EMBL" id="HIU53249.1"/>
    </source>
</evidence>
<dbReference type="PANTHER" id="PTHR43584">
    <property type="entry name" value="NUCLEOTIDYL TRANSFERASE"/>
    <property type="match status" value="1"/>
</dbReference>
<reference evidence="11" key="1">
    <citation type="submission" date="2020-10" db="EMBL/GenBank/DDBJ databases">
        <authorList>
            <person name="Gilroy R."/>
        </authorList>
    </citation>
    <scope>NUCLEOTIDE SEQUENCE</scope>
    <source>
        <strain evidence="11">ChiW3-316</strain>
    </source>
</reference>
<dbReference type="AlphaFoldDB" id="A0A9D1M412"/>
<keyword evidence="4" id="KW-0548">Nucleotidyltransferase</keyword>
<dbReference type="InterPro" id="IPR050065">
    <property type="entry name" value="GlmU-like"/>
</dbReference>
<evidence type="ECO:0000313" key="12">
    <source>
        <dbReference type="Proteomes" id="UP000824107"/>
    </source>
</evidence>
<comment type="function">
    <text evidence="9">Catalyzes the last two sequential reactions in the de novo biosynthetic pathway for UDP-N-acetylglucosamine (UDP-GlcNAc). The C-terminal domain catalyzes the transfer of acetyl group from acetyl coenzyme A to glucosamine-1-phosphate (GlcN-1-P) to produce N-acetylglucosamine-1-phosphate (GlcNAc-1-P), which is converted into UDP-GlcNAc by the transfer of uridine 5-monophosphate (from uridine 5-triphosphate), a reaction catalyzed by the N-terminal domain.</text>
</comment>
<protein>
    <submittedName>
        <fullName evidence="11">NTP transferase domain-containing protein</fullName>
    </submittedName>
</protein>